<dbReference type="EMBL" id="FWFZ01000011">
    <property type="protein sequence ID" value="SLN53816.1"/>
    <property type="molecule type" value="Genomic_DNA"/>
</dbReference>
<dbReference type="Gene3D" id="3.20.20.140">
    <property type="entry name" value="Metal-dependent hydrolases"/>
    <property type="match status" value="1"/>
</dbReference>
<dbReference type="PANTHER" id="PTHR11647">
    <property type="entry name" value="HYDRANTOINASE/DIHYDROPYRIMIDINASE FAMILY MEMBER"/>
    <property type="match status" value="1"/>
</dbReference>
<dbReference type="SUPFAM" id="SSF51338">
    <property type="entry name" value="Composite domain of metallo-dependent hydrolases"/>
    <property type="match status" value="1"/>
</dbReference>
<dbReference type="SUPFAM" id="SSF51556">
    <property type="entry name" value="Metallo-dependent hydrolases"/>
    <property type="match status" value="1"/>
</dbReference>
<dbReference type="Gene3D" id="3.30.1490.130">
    <property type="entry name" value="D-aminoacylase. Domain 3"/>
    <property type="match status" value="1"/>
</dbReference>
<dbReference type="CDD" id="cd01297">
    <property type="entry name" value="D-aminoacylase"/>
    <property type="match status" value="1"/>
</dbReference>
<dbReference type="AlphaFoldDB" id="A0A1Y5T6R5"/>
<evidence type="ECO:0000313" key="2">
    <source>
        <dbReference type="EMBL" id="SLN53816.1"/>
    </source>
</evidence>
<evidence type="ECO:0000313" key="3">
    <source>
        <dbReference type="Proteomes" id="UP000193900"/>
    </source>
</evidence>
<dbReference type="Pfam" id="PF07969">
    <property type="entry name" value="Amidohydro_3"/>
    <property type="match status" value="1"/>
</dbReference>
<dbReference type="Proteomes" id="UP000193900">
    <property type="component" value="Unassembled WGS sequence"/>
</dbReference>
<dbReference type="OrthoDB" id="9815027at2"/>
<evidence type="ECO:0000259" key="1">
    <source>
        <dbReference type="Pfam" id="PF07969"/>
    </source>
</evidence>
<dbReference type="RefSeq" id="WP_085879234.1">
    <property type="nucleotide sequence ID" value="NZ_FWFZ01000011.1"/>
</dbReference>
<gene>
    <name evidence="2" type="primary">dan</name>
    <name evidence="2" type="ORF">ROA7023_02385</name>
</gene>
<dbReference type="GO" id="GO:0047420">
    <property type="term" value="F:N-acyl-D-amino-acid deacylase activity"/>
    <property type="evidence" value="ECO:0007669"/>
    <property type="project" value="UniProtKB-EC"/>
</dbReference>
<name>A0A1Y5T6R5_9RHOB</name>
<dbReference type="InterPro" id="IPR050378">
    <property type="entry name" value="Metallo-dep_Hydrolases_sf"/>
</dbReference>
<keyword evidence="2" id="KW-0378">Hydrolase</keyword>
<dbReference type="GO" id="GO:0005829">
    <property type="term" value="C:cytosol"/>
    <property type="evidence" value="ECO:0007669"/>
    <property type="project" value="TreeGrafter"/>
</dbReference>
<protein>
    <submittedName>
        <fullName evidence="2">D-aminoacylase</fullName>
        <ecNumber evidence="2">3.5.1.81</ecNumber>
    </submittedName>
</protein>
<keyword evidence="3" id="KW-1185">Reference proteome</keyword>
<accession>A0A1Y5T6R5</accession>
<dbReference type="InterPro" id="IPR013108">
    <property type="entry name" value="Amidohydro_3"/>
</dbReference>
<dbReference type="InterPro" id="IPR032466">
    <property type="entry name" value="Metal_Hydrolase"/>
</dbReference>
<dbReference type="PANTHER" id="PTHR11647:SF1">
    <property type="entry name" value="COLLAPSIN RESPONSE MEDIATOR PROTEIN"/>
    <property type="match status" value="1"/>
</dbReference>
<dbReference type="InterPro" id="IPR023100">
    <property type="entry name" value="D-aminoacylase_insert_dom_sf"/>
</dbReference>
<dbReference type="EC" id="3.5.1.81" evidence="2"/>
<dbReference type="InterPro" id="IPR011059">
    <property type="entry name" value="Metal-dep_hydrolase_composite"/>
</dbReference>
<dbReference type="GO" id="GO:0016812">
    <property type="term" value="F:hydrolase activity, acting on carbon-nitrogen (but not peptide) bonds, in cyclic amides"/>
    <property type="evidence" value="ECO:0007669"/>
    <property type="project" value="TreeGrafter"/>
</dbReference>
<sequence>MPDAATPAHDLVIRGALVIDGTGAPRRASDVGVTAGRISALAAPGSLAGQEVLSGDGLILAPGFIDVHTHDDLVAIDRPEMTPKISQGVTTVIAGNCGISLAPLTATEVPAPLNLLGPGPRFCYDSVADYAEAVDAARPATNVCLLVGHGSLRLDAMADLSRKASAAELDRMRRRLDTALAEGAIGLSTGLYYKISEAADIDEIVALAELLPAHGGVYTTHMRDEHDLILDSLDETFTTARRAKVRVIVSHHKCAGPQNWGRSSETLAVIEAARSRQEVGLDVYPYIAGSTVLDPVFVDERIRITVSWSTPHPEMAGRDLADIAAAWGIGQREAAERLHPAGGIYYNMSEDDVRRILAYPHSMVGSDGLPQDAHPHPRLWGTFPRVLGRYCRDQGLFDLETAVRKMTGLAAETFGLPDRGVIREGAAADLVLFNPETVIDKASFDAPLQPADGIVSVVVNGVEAWRKGEPTGRRSGRLLSRARMAA</sequence>
<proteinExistence type="predicted"/>
<dbReference type="Gene3D" id="2.30.40.10">
    <property type="entry name" value="Urease, subunit C, domain 1"/>
    <property type="match status" value="1"/>
</dbReference>
<feature type="domain" description="Amidohydrolase 3" evidence="1">
    <location>
        <begin position="56"/>
        <end position="462"/>
    </location>
</feature>
<organism evidence="2 3">
    <name type="scientific">Roseisalinus antarcticus</name>
    <dbReference type="NCBI Taxonomy" id="254357"/>
    <lineage>
        <taxon>Bacteria</taxon>
        <taxon>Pseudomonadati</taxon>
        <taxon>Pseudomonadota</taxon>
        <taxon>Alphaproteobacteria</taxon>
        <taxon>Rhodobacterales</taxon>
        <taxon>Roseobacteraceae</taxon>
        <taxon>Roseisalinus</taxon>
    </lineage>
</organism>
<reference evidence="2 3" key="1">
    <citation type="submission" date="2017-03" db="EMBL/GenBank/DDBJ databases">
        <authorList>
            <person name="Afonso C.L."/>
            <person name="Miller P.J."/>
            <person name="Scott M.A."/>
            <person name="Spackman E."/>
            <person name="Goraichik I."/>
            <person name="Dimitrov K.M."/>
            <person name="Suarez D.L."/>
            <person name="Swayne D.E."/>
        </authorList>
    </citation>
    <scope>NUCLEOTIDE SEQUENCE [LARGE SCALE GENOMIC DNA]</scope>
    <source>
        <strain evidence="2 3">CECT 7023</strain>
    </source>
</reference>